<proteinExistence type="predicted"/>
<feature type="compositionally biased region" description="Polar residues" evidence="1">
    <location>
        <begin position="184"/>
        <end position="193"/>
    </location>
</feature>
<protein>
    <submittedName>
        <fullName evidence="2">Uncharacterized protein</fullName>
    </submittedName>
</protein>
<accession>A0A4P9W7C1</accession>
<organism evidence="2 3">
    <name type="scientific">Blyttiomyces helicus</name>
    <dbReference type="NCBI Taxonomy" id="388810"/>
    <lineage>
        <taxon>Eukaryota</taxon>
        <taxon>Fungi</taxon>
        <taxon>Fungi incertae sedis</taxon>
        <taxon>Chytridiomycota</taxon>
        <taxon>Chytridiomycota incertae sedis</taxon>
        <taxon>Chytridiomycetes</taxon>
        <taxon>Chytridiomycetes incertae sedis</taxon>
        <taxon>Blyttiomyces</taxon>
    </lineage>
</organism>
<feature type="region of interest" description="Disordered" evidence="1">
    <location>
        <begin position="167"/>
        <end position="217"/>
    </location>
</feature>
<evidence type="ECO:0000256" key="1">
    <source>
        <dbReference type="SAM" id="MobiDB-lite"/>
    </source>
</evidence>
<gene>
    <name evidence="2" type="ORF">BDK51DRAFT_43773</name>
</gene>
<reference evidence="3" key="1">
    <citation type="journal article" date="2018" name="Nat. Microbiol.">
        <title>Leveraging single-cell genomics to expand the fungal tree of life.</title>
        <authorList>
            <person name="Ahrendt S.R."/>
            <person name="Quandt C.A."/>
            <person name="Ciobanu D."/>
            <person name="Clum A."/>
            <person name="Salamov A."/>
            <person name="Andreopoulos B."/>
            <person name="Cheng J.F."/>
            <person name="Woyke T."/>
            <person name="Pelin A."/>
            <person name="Henrissat B."/>
            <person name="Reynolds N.K."/>
            <person name="Benny G.L."/>
            <person name="Smith M.E."/>
            <person name="James T.Y."/>
            <person name="Grigoriev I.V."/>
        </authorList>
    </citation>
    <scope>NUCLEOTIDE SEQUENCE [LARGE SCALE GENOMIC DNA]</scope>
</reference>
<name>A0A4P9W7C1_9FUNG</name>
<evidence type="ECO:0000313" key="3">
    <source>
        <dbReference type="Proteomes" id="UP000269721"/>
    </source>
</evidence>
<evidence type="ECO:0000313" key="2">
    <source>
        <dbReference type="EMBL" id="RKO87275.1"/>
    </source>
</evidence>
<sequence>MKLVAAGAQEMHGWAKPSAIHAAWQMDLIADDSIASDAALGRCLFILCIAPLSYNPKSAARTPAFGLTGFGGGGIGSAAMPAGDPAFIDMSVFGGGGGYASPSPLPSQRLRQSPRHPTTPPSTKLRAPLALNSNIDRASSLASAAAPTAIAVRPVCERHVRMSAPEGSIFGSGDAESPIANSRHVPTSPTSRIPSRKAASRAGQPGPHPTDQPTSLASTNDELAADLSFVVLHVMRKLRNGSIDKAVIHDLVLYLLEKIEVDLACCPSGGGPRQSGRAGREAREGKRAWTPMSRRFVVNKARACGHFTADSARGADLSGAAQRA</sequence>
<dbReference type="AlphaFoldDB" id="A0A4P9W7C1"/>
<dbReference type="Proteomes" id="UP000269721">
    <property type="component" value="Unassembled WGS sequence"/>
</dbReference>
<dbReference type="EMBL" id="KZ997546">
    <property type="protein sequence ID" value="RKO87275.1"/>
    <property type="molecule type" value="Genomic_DNA"/>
</dbReference>
<feature type="region of interest" description="Disordered" evidence="1">
    <location>
        <begin position="101"/>
        <end position="128"/>
    </location>
</feature>
<keyword evidence="3" id="KW-1185">Reference proteome</keyword>